<sequence>MAEANTCETGLPLFSYQYLLLPFWPRRVDLPGIRCYHGFSPPGTYFYNIGPFPPHRRGSLLPPYLGLAKWVSVSPVPWICLCYEAQLRPKAPIRDGNQGLQLSKKRTLEPNLQCTNEILEVDDIEEKIDFKSDNFQSSFKDCSIKENIQTQNSPCPFCADLLPNPLPEKIHLLLRKIASQNGTPTSEDRLTFCEIHQAETTIVTNGIQKGYPMQIDFDLLETQIFQMKDELKASTPIALIALFEVLRPGYYGSHGLNIISDAHSKLFLDINLLTYDLDRGGLELELAQEIIENSADFGDYVYSE</sequence>
<evidence type="ECO:0000313" key="1">
    <source>
        <dbReference type="EMBL" id="RIB09618.1"/>
    </source>
</evidence>
<reference evidence="1 2" key="1">
    <citation type="submission" date="2018-06" db="EMBL/GenBank/DDBJ databases">
        <title>Comparative genomics reveals the genomic features of Rhizophagus irregularis, R. cerebriforme, R. diaphanum and Gigaspora rosea, and their symbiotic lifestyle signature.</title>
        <authorList>
            <person name="Morin E."/>
            <person name="San Clemente H."/>
            <person name="Chen E.C.H."/>
            <person name="De La Providencia I."/>
            <person name="Hainaut M."/>
            <person name="Kuo A."/>
            <person name="Kohler A."/>
            <person name="Murat C."/>
            <person name="Tang N."/>
            <person name="Roy S."/>
            <person name="Loubradou J."/>
            <person name="Henrissat B."/>
            <person name="Grigoriev I.V."/>
            <person name="Corradi N."/>
            <person name="Roux C."/>
            <person name="Martin F.M."/>
        </authorList>
    </citation>
    <scope>NUCLEOTIDE SEQUENCE [LARGE SCALE GENOMIC DNA]</scope>
    <source>
        <strain evidence="1 2">DAOM 194757</strain>
    </source>
</reference>
<comment type="caution">
    <text evidence="1">The sequence shown here is derived from an EMBL/GenBank/DDBJ whole genome shotgun (WGS) entry which is preliminary data.</text>
</comment>
<dbReference type="EMBL" id="QKWP01001351">
    <property type="protein sequence ID" value="RIB09618.1"/>
    <property type="molecule type" value="Genomic_DNA"/>
</dbReference>
<dbReference type="Proteomes" id="UP000266673">
    <property type="component" value="Unassembled WGS sequence"/>
</dbReference>
<dbReference type="PANTHER" id="PTHR41391">
    <property type="entry name" value="RESTRICTION OF TELOMERE CAPPING PROTEIN 4"/>
    <property type="match status" value="1"/>
</dbReference>
<proteinExistence type="predicted"/>
<accession>A0A397UK64</accession>
<dbReference type="InterPro" id="IPR039024">
    <property type="entry name" value="RTC4"/>
</dbReference>
<organism evidence="1 2">
    <name type="scientific">Gigaspora rosea</name>
    <dbReference type="NCBI Taxonomy" id="44941"/>
    <lineage>
        <taxon>Eukaryota</taxon>
        <taxon>Fungi</taxon>
        <taxon>Fungi incertae sedis</taxon>
        <taxon>Mucoromycota</taxon>
        <taxon>Glomeromycotina</taxon>
        <taxon>Glomeromycetes</taxon>
        <taxon>Diversisporales</taxon>
        <taxon>Gigasporaceae</taxon>
        <taxon>Gigaspora</taxon>
    </lineage>
</organism>
<dbReference type="STRING" id="44941.A0A397UK64"/>
<dbReference type="OrthoDB" id="128308at2759"/>
<protein>
    <recommendedName>
        <fullName evidence="3">Restriction of telomere capping protein 4</fullName>
    </recommendedName>
</protein>
<dbReference type="AlphaFoldDB" id="A0A397UK64"/>
<gene>
    <name evidence="1" type="ORF">C2G38_2208424</name>
</gene>
<name>A0A397UK64_9GLOM</name>
<keyword evidence="2" id="KW-1185">Reference proteome</keyword>
<evidence type="ECO:0000313" key="2">
    <source>
        <dbReference type="Proteomes" id="UP000266673"/>
    </source>
</evidence>
<evidence type="ECO:0008006" key="3">
    <source>
        <dbReference type="Google" id="ProtNLM"/>
    </source>
</evidence>
<dbReference type="PANTHER" id="PTHR41391:SF1">
    <property type="entry name" value="RESTRICTION OF TELOMERE CAPPING PROTEIN 4"/>
    <property type="match status" value="1"/>
</dbReference>